<keyword evidence="5" id="KW-0804">Transcription</keyword>
<dbReference type="InterPro" id="IPR000847">
    <property type="entry name" value="LysR_HTH_N"/>
</dbReference>
<dbReference type="InterPro" id="IPR050176">
    <property type="entry name" value="LTTR"/>
</dbReference>
<evidence type="ECO:0000256" key="2">
    <source>
        <dbReference type="ARBA" id="ARBA00023015"/>
    </source>
</evidence>
<keyword evidence="3 7" id="KW-0238">DNA-binding</keyword>
<dbReference type="Gene3D" id="3.40.190.290">
    <property type="match status" value="1"/>
</dbReference>
<evidence type="ECO:0000313" key="7">
    <source>
        <dbReference type="EMBL" id="RRJ87522.1"/>
    </source>
</evidence>
<dbReference type="GO" id="GO:0003677">
    <property type="term" value="F:DNA binding"/>
    <property type="evidence" value="ECO:0007669"/>
    <property type="project" value="UniProtKB-KW"/>
</dbReference>
<accession>A0A3P3VXJ8</accession>
<dbReference type="Gene3D" id="1.10.10.10">
    <property type="entry name" value="Winged helix-like DNA-binding domain superfamily/Winged helix DNA-binding domain"/>
    <property type="match status" value="1"/>
</dbReference>
<dbReference type="PROSITE" id="PS50931">
    <property type="entry name" value="HTH_LYSR"/>
    <property type="match status" value="1"/>
</dbReference>
<keyword evidence="2" id="KW-0805">Transcription regulation</keyword>
<proteinExistence type="inferred from homology"/>
<dbReference type="Pfam" id="PF00126">
    <property type="entry name" value="HTH_1"/>
    <property type="match status" value="1"/>
</dbReference>
<dbReference type="InterPro" id="IPR036390">
    <property type="entry name" value="WH_DNA-bd_sf"/>
</dbReference>
<dbReference type="AlphaFoldDB" id="A0A3P3VXJ8"/>
<dbReference type="InterPro" id="IPR017685">
    <property type="entry name" value="ArgP"/>
</dbReference>
<comment type="similarity">
    <text evidence="1">Belongs to the LysR transcriptional regulatory family.</text>
</comment>
<reference evidence="7 8" key="1">
    <citation type="submission" date="2018-11" db="EMBL/GenBank/DDBJ databases">
        <title>YIM 102482-1 draft genome.</title>
        <authorList>
            <person name="Li G."/>
            <person name="Jiang Y."/>
        </authorList>
    </citation>
    <scope>NUCLEOTIDE SEQUENCE [LARGE SCALE GENOMIC DNA]</scope>
    <source>
        <strain evidence="7 8">YIM 102482-1</strain>
    </source>
</reference>
<evidence type="ECO:0000256" key="3">
    <source>
        <dbReference type="ARBA" id="ARBA00023125"/>
    </source>
</evidence>
<name>A0A3P3VXJ8_9MICO</name>
<dbReference type="Pfam" id="PF03466">
    <property type="entry name" value="LysR_substrate"/>
    <property type="match status" value="1"/>
</dbReference>
<evidence type="ECO:0000256" key="5">
    <source>
        <dbReference type="ARBA" id="ARBA00023163"/>
    </source>
</evidence>
<dbReference type="NCBIfam" id="TIGR03298">
    <property type="entry name" value="argP"/>
    <property type="match status" value="1"/>
</dbReference>
<dbReference type="SUPFAM" id="SSF46785">
    <property type="entry name" value="Winged helix' DNA-binding domain"/>
    <property type="match status" value="1"/>
</dbReference>
<dbReference type="InterPro" id="IPR036388">
    <property type="entry name" value="WH-like_DNA-bd_sf"/>
</dbReference>
<dbReference type="OrthoDB" id="3252676at2"/>
<dbReference type="PANTHER" id="PTHR30579">
    <property type="entry name" value="TRANSCRIPTIONAL REGULATOR"/>
    <property type="match status" value="1"/>
</dbReference>
<keyword evidence="8" id="KW-1185">Reference proteome</keyword>
<protein>
    <submittedName>
        <fullName evidence="7">ArgP/LysG family DNA-binding transcriptional regulator</fullName>
    </submittedName>
</protein>
<evidence type="ECO:0000256" key="1">
    <source>
        <dbReference type="ARBA" id="ARBA00009437"/>
    </source>
</evidence>
<keyword evidence="4" id="KW-0010">Activator</keyword>
<sequence>MELELARLRALAAAVDQGTFDAAAAALHVTPSAISQRIRALEKDAGRVLLIRSRPVVPTAAGESLLRLARQIDVLAADAALALDGPAASLPIAVNADSLSTWVLPTLAPLAAEIAFEFHRGDQSRTLEQLRAGTVVAAISSDDEPVQGCTVSRLGAMRYLPVAAASYCARWFPNGADAATLAHAPVLEFDEHDDLQRQVLERIAPGAAPPRHRVPGSVDFAAAARLGFGWGMVPEPQLTADLVPILADAAIDVPLYWHAWTLGTPALERTAAALLTAAAQSLR</sequence>
<comment type="caution">
    <text evidence="7">The sequence shown here is derived from an EMBL/GenBank/DDBJ whole genome shotgun (WGS) entry which is preliminary data.</text>
</comment>
<evidence type="ECO:0000313" key="8">
    <source>
        <dbReference type="Proteomes" id="UP000274391"/>
    </source>
</evidence>
<dbReference type="InterPro" id="IPR005119">
    <property type="entry name" value="LysR_subst-bd"/>
</dbReference>
<dbReference type="NCBIfam" id="NF002964">
    <property type="entry name" value="PRK03635.1"/>
    <property type="match status" value="1"/>
</dbReference>
<dbReference type="EMBL" id="RQVS01000004">
    <property type="protein sequence ID" value="RRJ87522.1"/>
    <property type="molecule type" value="Genomic_DNA"/>
</dbReference>
<dbReference type="GO" id="GO:0003700">
    <property type="term" value="F:DNA-binding transcription factor activity"/>
    <property type="evidence" value="ECO:0007669"/>
    <property type="project" value="InterPro"/>
</dbReference>
<evidence type="ECO:0000256" key="4">
    <source>
        <dbReference type="ARBA" id="ARBA00023159"/>
    </source>
</evidence>
<dbReference type="PANTHER" id="PTHR30579:SF2">
    <property type="entry name" value="HTH-TYPE TRANSCRIPTIONAL REGULATOR ARGP"/>
    <property type="match status" value="1"/>
</dbReference>
<evidence type="ECO:0000259" key="6">
    <source>
        <dbReference type="PROSITE" id="PS50931"/>
    </source>
</evidence>
<dbReference type="Proteomes" id="UP000274391">
    <property type="component" value="Unassembled WGS sequence"/>
</dbReference>
<organism evidence="7 8">
    <name type="scientific">Gulosibacter macacae</name>
    <dbReference type="NCBI Taxonomy" id="2488791"/>
    <lineage>
        <taxon>Bacteria</taxon>
        <taxon>Bacillati</taxon>
        <taxon>Actinomycetota</taxon>
        <taxon>Actinomycetes</taxon>
        <taxon>Micrococcales</taxon>
        <taxon>Microbacteriaceae</taxon>
        <taxon>Gulosibacter</taxon>
    </lineage>
</organism>
<dbReference type="SUPFAM" id="SSF53850">
    <property type="entry name" value="Periplasmic binding protein-like II"/>
    <property type="match status" value="1"/>
</dbReference>
<dbReference type="RefSeq" id="WP_124970463.1">
    <property type="nucleotide sequence ID" value="NZ_RQVS01000004.1"/>
</dbReference>
<feature type="domain" description="HTH lysR-type" evidence="6">
    <location>
        <begin position="3"/>
        <end position="59"/>
    </location>
</feature>
<gene>
    <name evidence="7" type="ORF">EG850_04265</name>
</gene>